<accession>A0A0L8FK18</accession>
<proteinExistence type="predicted"/>
<name>A0A0L8FK18_OCTBM</name>
<dbReference type="AlphaFoldDB" id="A0A0L8FK18"/>
<sequence>MTRTAIAIQSFRKPKMIEADTRLQKVHKRQKTSRRFGNIVLRLENGKTTQKIINEQTAITRSKATLRYANTLSGTWWNTFSICTILQDILNTDSTR</sequence>
<gene>
    <name evidence="1" type="ORF">OCBIM_22017686mg</name>
</gene>
<reference evidence="1" key="1">
    <citation type="submission" date="2015-07" db="EMBL/GenBank/DDBJ databases">
        <title>MeaNS - Measles Nucleotide Surveillance Program.</title>
        <authorList>
            <person name="Tran T."/>
            <person name="Druce J."/>
        </authorList>
    </citation>
    <scope>NUCLEOTIDE SEQUENCE</scope>
    <source>
        <strain evidence="1">UCB-OBI-ISO-001</strain>
        <tissue evidence="1">Gonad</tissue>
    </source>
</reference>
<dbReference type="EMBL" id="KQ430417">
    <property type="protein sequence ID" value="KOF64170.1"/>
    <property type="molecule type" value="Genomic_DNA"/>
</dbReference>
<protein>
    <submittedName>
        <fullName evidence="1">Uncharacterized protein</fullName>
    </submittedName>
</protein>
<organism evidence="1">
    <name type="scientific">Octopus bimaculoides</name>
    <name type="common">California two-spotted octopus</name>
    <dbReference type="NCBI Taxonomy" id="37653"/>
    <lineage>
        <taxon>Eukaryota</taxon>
        <taxon>Metazoa</taxon>
        <taxon>Spiralia</taxon>
        <taxon>Lophotrochozoa</taxon>
        <taxon>Mollusca</taxon>
        <taxon>Cephalopoda</taxon>
        <taxon>Coleoidea</taxon>
        <taxon>Octopodiformes</taxon>
        <taxon>Octopoda</taxon>
        <taxon>Incirrata</taxon>
        <taxon>Octopodidae</taxon>
        <taxon>Octopus</taxon>
    </lineage>
</organism>
<evidence type="ECO:0000313" key="1">
    <source>
        <dbReference type="EMBL" id="KOF64170.1"/>
    </source>
</evidence>